<dbReference type="PANTHER" id="PTHR30146:SF109">
    <property type="entry name" value="HTH-TYPE TRANSCRIPTIONAL REGULATOR GALS"/>
    <property type="match status" value="1"/>
</dbReference>
<accession>A0A953I715</accession>
<proteinExistence type="predicted"/>
<evidence type="ECO:0000256" key="3">
    <source>
        <dbReference type="ARBA" id="ARBA00023163"/>
    </source>
</evidence>
<feature type="non-terminal residue" evidence="5">
    <location>
        <position position="1"/>
    </location>
</feature>
<dbReference type="PANTHER" id="PTHR30146">
    <property type="entry name" value="LACI-RELATED TRANSCRIPTIONAL REPRESSOR"/>
    <property type="match status" value="1"/>
</dbReference>
<dbReference type="SUPFAM" id="SSF53822">
    <property type="entry name" value="Periplasmic binding protein-like I"/>
    <property type="match status" value="1"/>
</dbReference>
<evidence type="ECO:0000256" key="1">
    <source>
        <dbReference type="ARBA" id="ARBA00023015"/>
    </source>
</evidence>
<gene>
    <name evidence="5" type="ORF">CWE10_18015</name>
</gene>
<organism evidence="5 6">
    <name type="scientific">Symbiobacterium thermophilum</name>
    <dbReference type="NCBI Taxonomy" id="2734"/>
    <lineage>
        <taxon>Bacteria</taxon>
        <taxon>Bacillati</taxon>
        <taxon>Bacillota</taxon>
        <taxon>Clostridia</taxon>
        <taxon>Eubacteriales</taxon>
        <taxon>Symbiobacteriaceae</taxon>
        <taxon>Symbiobacterium</taxon>
    </lineage>
</organism>
<evidence type="ECO:0000256" key="2">
    <source>
        <dbReference type="ARBA" id="ARBA00023125"/>
    </source>
</evidence>
<evidence type="ECO:0000259" key="4">
    <source>
        <dbReference type="Pfam" id="PF13377"/>
    </source>
</evidence>
<name>A0A953I715_SYMTR</name>
<dbReference type="AlphaFoldDB" id="A0A953I715"/>
<dbReference type="RefSeq" id="WP_273381471.1">
    <property type="nucleotide sequence ID" value="NZ_PIUK01000318.1"/>
</dbReference>
<dbReference type="GO" id="GO:0003700">
    <property type="term" value="F:DNA-binding transcription factor activity"/>
    <property type="evidence" value="ECO:0007669"/>
    <property type="project" value="TreeGrafter"/>
</dbReference>
<sequence length="60" mass="6807">AALVRPGLTTVRQPAREMGRLAMTMLLERIRGEFSGPGRRYVYPPELIVRGTTRRREPLG</sequence>
<dbReference type="GO" id="GO:0000976">
    <property type="term" value="F:transcription cis-regulatory region binding"/>
    <property type="evidence" value="ECO:0007669"/>
    <property type="project" value="TreeGrafter"/>
</dbReference>
<dbReference type="Proteomes" id="UP000732377">
    <property type="component" value="Unassembled WGS sequence"/>
</dbReference>
<protein>
    <submittedName>
        <fullName evidence="5">Dehydrogenase</fullName>
    </submittedName>
</protein>
<keyword evidence="2" id="KW-0238">DNA-binding</keyword>
<evidence type="ECO:0000313" key="6">
    <source>
        <dbReference type="Proteomes" id="UP000732377"/>
    </source>
</evidence>
<keyword evidence="1" id="KW-0805">Transcription regulation</keyword>
<keyword evidence="3" id="KW-0804">Transcription</keyword>
<dbReference type="EMBL" id="PIUK01000318">
    <property type="protein sequence ID" value="MBY6278037.1"/>
    <property type="molecule type" value="Genomic_DNA"/>
</dbReference>
<evidence type="ECO:0000313" key="5">
    <source>
        <dbReference type="EMBL" id="MBY6278037.1"/>
    </source>
</evidence>
<dbReference type="InterPro" id="IPR028082">
    <property type="entry name" value="Peripla_BP_I"/>
</dbReference>
<comment type="caution">
    <text evidence="5">The sequence shown here is derived from an EMBL/GenBank/DDBJ whole genome shotgun (WGS) entry which is preliminary data.</text>
</comment>
<dbReference type="InterPro" id="IPR046335">
    <property type="entry name" value="LacI/GalR-like_sensor"/>
</dbReference>
<dbReference type="Gene3D" id="3.40.50.2300">
    <property type="match status" value="2"/>
</dbReference>
<reference evidence="5" key="1">
    <citation type="submission" date="2017-11" db="EMBL/GenBank/DDBJ databases">
        <title>Three new genomes from thermophilic consortium.</title>
        <authorList>
            <person name="Quaggio R."/>
            <person name="Amgarten D."/>
            <person name="Setubal J.C."/>
        </authorList>
    </citation>
    <scope>NUCLEOTIDE SEQUENCE</scope>
    <source>
        <strain evidence="5">ZCTH01-B2</strain>
    </source>
</reference>
<dbReference type="Pfam" id="PF13377">
    <property type="entry name" value="Peripla_BP_3"/>
    <property type="match status" value="1"/>
</dbReference>
<feature type="domain" description="Transcriptional regulator LacI/GalR-like sensor" evidence="4">
    <location>
        <begin position="2"/>
        <end position="53"/>
    </location>
</feature>